<name>A0A7J6V000_THATH</name>
<sequence>MDPKLTEVSHSRDEIAGCGEKEYDYLSINDAKQMLMISSDQELSKFITEVDYIFLFADLEHGHIHFSCYHFELCLQLGIRRNVLKPLPRYLVLCKKPEKSGKNNPKSLGEAEAINLEFAEEFSQNLQQSLRNVFVVKIQRPHPP</sequence>
<protein>
    <submittedName>
        <fullName evidence="1">Uncharacterized protein</fullName>
    </submittedName>
</protein>
<reference evidence="1 2" key="1">
    <citation type="submission" date="2020-06" db="EMBL/GenBank/DDBJ databases">
        <title>Transcriptomic and genomic resources for Thalictrum thalictroides and T. hernandezii: Facilitating candidate gene discovery in an emerging model plant lineage.</title>
        <authorList>
            <person name="Arias T."/>
            <person name="Riano-Pachon D.M."/>
            <person name="Di Stilio V.S."/>
        </authorList>
    </citation>
    <scope>NUCLEOTIDE SEQUENCE [LARGE SCALE GENOMIC DNA]</scope>
    <source>
        <strain evidence="2">cv. WT478/WT964</strain>
        <tissue evidence="1">Leaves</tissue>
    </source>
</reference>
<evidence type="ECO:0000313" key="1">
    <source>
        <dbReference type="EMBL" id="KAF5178207.1"/>
    </source>
</evidence>
<dbReference type="OrthoDB" id="8775810at2759"/>
<evidence type="ECO:0000313" key="2">
    <source>
        <dbReference type="Proteomes" id="UP000554482"/>
    </source>
</evidence>
<dbReference type="EMBL" id="JABWDY010040329">
    <property type="protein sequence ID" value="KAF5178207.1"/>
    <property type="molecule type" value="Genomic_DNA"/>
</dbReference>
<comment type="caution">
    <text evidence="1">The sequence shown here is derived from an EMBL/GenBank/DDBJ whole genome shotgun (WGS) entry which is preliminary data.</text>
</comment>
<proteinExistence type="predicted"/>
<dbReference type="AlphaFoldDB" id="A0A7J6V000"/>
<accession>A0A7J6V000</accession>
<gene>
    <name evidence="1" type="ORF">FRX31_032208</name>
</gene>
<keyword evidence="2" id="KW-1185">Reference proteome</keyword>
<organism evidence="1 2">
    <name type="scientific">Thalictrum thalictroides</name>
    <name type="common">Rue-anemone</name>
    <name type="synonym">Anemone thalictroides</name>
    <dbReference type="NCBI Taxonomy" id="46969"/>
    <lineage>
        <taxon>Eukaryota</taxon>
        <taxon>Viridiplantae</taxon>
        <taxon>Streptophyta</taxon>
        <taxon>Embryophyta</taxon>
        <taxon>Tracheophyta</taxon>
        <taxon>Spermatophyta</taxon>
        <taxon>Magnoliopsida</taxon>
        <taxon>Ranunculales</taxon>
        <taxon>Ranunculaceae</taxon>
        <taxon>Thalictroideae</taxon>
        <taxon>Thalictrum</taxon>
    </lineage>
</organism>
<dbReference type="Gene3D" id="1.25.40.990">
    <property type="match status" value="1"/>
</dbReference>
<dbReference type="Proteomes" id="UP000554482">
    <property type="component" value="Unassembled WGS sequence"/>
</dbReference>